<feature type="region of interest" description="Disordered" evidence="1">
    <location>
        <begin position="125"/>
        <end position="166"/>
    </location>
</feature>
<accession>A0AAD7IBP2</accession>
<name>A0AAD7IBP2_9AGAR</name>
<proteinExistence type="predicted"/>
<sequence>MGPCSPTSLLPGQTVAVCLLQSRFEGNHGSMLTDQPTTRPNGGRMPAAEQIRRKGKPWVYGYCQATTRPNGSTVAMKIKVLGFMCYCTHQWPWVYSHRQAYSQGERWPYAVCLLQSHFNGFGPGYGENLRSPNGAPTAPTERPREGLSNEPTHSRNGLQMPPVHPF</sequence>
<evidence type="ECO:0000256" key="1">
    <source>
        <dbReference type="SAM" id="MobiDB-lite"/>
    </source>
</evidence>
<protein>
    <submittedName>
        <fullName evidence="2">Uncharacterized protein</fullName>
    </submittedName>
</protein>
<keyword evidence="3" id="KW-1185">Reference proteome</keyword>
<dbReference type="EMBL" id="JARKIB010000113">
    <property type="protein sequence ID" value="KAJ7738187.1"/>
    <property type="molecule type" value="Genomic_DNA"/>
</dbReference>
<reference evidence="2" key="1">
    <citation type="submission" date="2023-03" db="EMBL/GenBank/DDBJ databases">
        <title>Massive genome expansion in bonnet fungi (Mycena s.s.) driven by repeated elements and novel gene families across ecological guilds.</title>
        <authorList>
            <consortium name="Lawrence Berkeley National Laboratory"/>
            <person name="Harder C.B."/>
            <person name="Miyauchi S."/>
            <person name="Viragh M."/>
            <person name="Kuo A."/>
            <person name="Thoen E."/>
            <person name="Andreopoulos B."/>
            <person name="Lu D."/>
            <person name="Skrede I."/>
            <person name="Drula E."/>
            <person name="Henrissat B."/>
            <person name="Morin E."/>
            <person name="Kohler A."/>
            <person name="Barry K."/>
            <person name="LaButti K."/>
            <person name="Morin E."/>
            <person name="Salamov A."/>
            <person name="Lipzen A."/>
            <person name="Mereny Z."/>
            <person name="Hegedus B."/>
            <person name="Baldrian P."/>
            <person name="Stursova M."/>
            <person name="Weitz H."/>
            <person name="Taylor A."/>
            <person name="Grigoriev I.V."/>
            <person name="Nagy L.G."/>
            <person name="Martin F."/>
            <person name="Kauserud H."/>
        </authorList>
    </citation>
    <scope>NUCLEOTIDE SEQUENCE</scope>
    <source>
        <strain evidence="2">CBHHK182m</strain>
    </source>
</reference>
<gene>
    <name evidence="2" type="ORF">B0H16DRAFT_1465947</name>
</gene>
<organism evidence="2 3">
    <name type="scientific">Mycena metata</name>
    <dbReference type="NCBI Taxonomy" id="1033252"/>
    <lineage>
        <taxon>Eukaryota</taxon>
        <taxon>Fungi</taxon>
        <taxon>Dikarya</taxon>
        <taxon>Basidiomycota</taxon>
        <taxon>Agaricomycotina</taxon>
        <taxon>Agaricomycetes</taxon>
        <taxon>Agaricomycetidae</taxon>
        <taxon>Agaricales</taxon>
        <taxon>Marasmiineae</taxon>
        <taxon>Mycenaceae</taxon>
        <taxon>Mycena</taxon>
    </lineage>
</organism>
<evidence type="ECO:0000313" key="3">
    <source>
        <dbReference type="Proteomes" id="UP001215598"/>
    </source>
</evidence>
<evidence type="ECO:0000313" key="2">
    <source>
        <dbReference type="EMBL" id="KAJ7738187.1"/>
    </source>
</evidence>
<dbReference type="AlphaFoldDB" id="A0AAD7IBP2"/>
<dbReference type="Proteomes" id="UP001215598">
    <property type="component" value="Unassembled WGS sequence"/>
</dbReference>
<comment type="caution">
    <text evidence="2">The sequence shown here is derived from an EMBL/GenBank/DDBJ whole genome shotgun (WGS) entry which is preliminary data.</text>
</comment>